<dbReference type="Gene3D" id="3.30.560.10">
    <property type="entry name" value="Glucose Oxidase, domain 3"/>
    <property type="match status" value="1"/>
</dbReference>
<dbReference type="STRING" id="344612.A1CTV0"/>
<accession>A1CTV0</accession>
<dbReference type="InterPro" id="IPR036188">
    <property type="entry name" value="FAD/NAD-bd_sf"/>
</dbReference>
<dbReference type="SUPFAM" id="SSF54373">
    <property type="entry name" value="FAD-linked reductases, C-terminal domain"/>
    <property type="match status" value="1"/>
</dbReference>
<keyword evidence="4" id="KW-1185">Reference proteome</keyword>
<dbReference type="Gene3D" id="3.50.50.60">
    <property type="entry name" value="FAD/NAD(P)-binding domain"/>
    <property type="match status" value="1"/>
</dbReference>
<dbReference type="VEuPathDB" id="FungiDB:ACLA_084320"/>
<dbReference type="AlphaFoldDB" id="A1CTV0"/>
<dbReference type="InterPro" id="IPR012132">
    <property type="entry name" value="GMC_OxRdtase"/>
</dbReference>
<evidence type="ECO:0000256" key="1">
    <source>
        <dbReference type="ARBA" id="ARBA00010790"/>
    </source>
</evidence>
<dbReference type="GO" id="GO:0050660">
    <property type="term" value="F:flavin adenine dinucleotide binding"/>
    <property type="evidence" value="ECO:0007669"/>
    <property type="project" value="InterPro"/>
</dbReference>
<proteinExistence type="inferred from homology"/>
<feature type="region of interest" description="Disordered" evidence="2">
    <location>
        <begin position="218"/>
        <end position="255"/>
    </location>
</feature>
<reference evidence="3 4" key="1">
    <citation type="journal article" date="2008" name="PLoS Genet.">
        <title>Genomic islands in the pathogenic filamentous fungus Aspergillus fumigatus.</title>
        <authorList>
            <person name="Fedorova N.D."/>
            <person name="Khaldi N."/>
            <person name="Joardar V.S."/>
            <person name="Maiti R."/>
            <person name="Amedeo P."/>
            <person name="Anderson M.J."/>
            <person name="Crabtree J."/>
            <person name="Silva J.C."/>
            <person name="Badger J.H."/>
            <person name="Albarraq A."/>
            <person name="Angiuoli S."/>
            <person name="Bussey H."/>
            <person name="Bowyer P."/>
            <person name="Cotty P.J."/>
            <person name="Dyer P.S."/>
            <person name="Egan A."/>
            <person name="Galens K."/>
            <person name="Fraser-Liggett C.M."/>
            <person name="Haas B.J."/>
            <person name="Inman J.M."/>
            <person name="Kent R."/>
            <person name="Lemieux S."/>
            <person name="Malavazi I."/>
            <person name="Orvis J."/>
            <person name="Roemer T."/>
            <person name="Ronning C.M."/>
            <person name="Sundaram J.P."/>
            <person name="Sutton G."/>
            <person name="Turner G."/>
            <person name="Venter J.C."/>
            <person name="White O.R."/>
            <person name="Whitty B.R."/>
            <person name="Youngman P."/>
            <person name="Wolfe K.H."/>
            <person name="Goldman G.H."/>
            <person name="Wortman J.R."/>
            <person name="Jiang B."/>
            <person name="Denning D.W."/>
            <person name="Nierman W.C."/>
        </authorList>
    </citation>
    <scope>NUCLEOTIDE SEQUENCE [LARGE SCALE GENOMIC DNA]</scope>
    <source>
        <strain evidence="4">ATCC 1007 / CBS 513.65 / DSM 816 / NCTC 3887 / NRRL 1</strain>
    </source>
</reference>
<dbReference type="PANTHER" id="PTHR11552">
    <property type="entry name" value="GLUCOSE-METHANOL-CHOLINE GMC OXIDOREDUCTASE"/>
    <property type="match status" value="1"/>
</dbReference>
<dbReference type="KEGG" id="act:ACLA_084320"/>
<dbReference type="eggNOG" id="KOG1238">
    <property type="taxonomic scope" value="Eukaryota"/>
</dbReference>
<sequence length="311" mass="33343">MAETPDFLQPKAATALNIPPPSSTVDVRVIDTAERLRRPRRRKHRPGVLRPTECLPFPASVPASLWGCCPGDVLGALIASGKSLKHLLRKHGIPVEADRPGVGQDRQDQVFSGIVYRVNVPTGYSLGITEADVVQYDPNATGPLTNPGGEFGGFEKIPADLRSGVSKTTARALEKYSSDWPEIQYLSLSLFVGDLGSTQSPNDGYNHASLIGTLMTPTSRGNVSVSSSSMRRSAPHQPQLDDHGRRPLGHGCDSQAHAAGVEKPAVQALTIGKMRVVDGSGPLFWTPGEAPQSVVYMLAKKIADVFKKQLP</sequence>
<feature type="compositionally biased region" description="Low complexity" evidence="2">
    <location>
        <begin position="219"/>
        <end position="232"/>
    </location>
</feature>
<feature type="region of interest" description="Disordered" evidence="2">
    <location>
        <begin position="1"/>
        <end position="20"/>
    </location>
</feature>
<evidence type="ECO:0000313" key="3">
    <source>
        <dbReference type="EMBL" id="EAW06737.1"/>
    </source>
</evidence>
<evidence type="ECO:0000256" key="2">
    <source>
        <dbReference type="SAM" id="MobiDB-lite"/>
    </source>
</evidence>
<dbReference type="HOGENOM" id="CLU_894223_0_0_1"/>
<organism evidence="3 4">
    <name type="scientific">Aspergillus clavatus (strain ATCC 1007 / CBS 513.65 / DSM 816 / NCTC 3887 / NRRL 1 / QM 1276 / 107)</name>
    <dbReference type="NCBI Taxonomy" id="344612"/>
    <lineage>
        <taxon>Eukaryota</taxon>
        <taxon>Fungi</taxon>
        <taxon>Dikarya</taxon>
        <taxon>Ascomycota</taxon>
        <taxon>Pezizomycotina</taxon>
        <taxon>Eurotiomycetes</taxon>
        <taxon>Eurotiomycetidae</taxon>
        <taxon>Eurotiales</taxon>
        <taxon>Aspergillaceae</taxon>
        <taxon>Aspergillus</taxon>
        <taxon>Aspergillus subgen. Fumigati</taxon>
    </lineage>
</organism>
<dbReference type="PANTHER" id="PTHR11552:SF138">
    <property type="entry name" value="DEHYDROGENASE PKFF-RELATED"/>
    <property type="match status" value="1"/>
</dbReference>
<dbReference type="Proteomes" id="UP000006701">
    <property type="component" value="Unassembled WGS sequence"/>
</dbReference>
<name>A1CTV0_ASPCL</name>
<evidence type="ECO:0000313" key="4">
    <source>
        <dbReference type="Proteomes" id="UP000006701"/>
    </source>
</evidence>
<dbReference type="GO" id="GO:0044550">
    <property type="term" value="P:secondary metabolite biosynthetic process"/>
    <property type="evidence" value="ECO:0007669"/>
    <property type="project" value="TreeGrafter"/>
</dbReference>
<comment type="similarity">
    <text evidence="1">Belongs to the GMC oxidoreductase family.</text>
</comment>
<protein>
    <submittedName>
        <fullName evidence="3">Uncharacterized protein</fullName>
    </submittedName>
</protein>
<dbReference type="OrthoDB" id="269227at2759"/>
<dbReference type="EMBL" id="DS027060">
    <property type="protein sequence ID" value="EAW06737.1"/>
    <property type="molecule type" value="Genomic_DNA"/>
</dbReference>
<dbReference type="RefSeq" id="XP_001268163.1">
    <property type="nucleotide sequence ID" value="XM_001268162.1"/>
</dbReference>
<dbReference type="GeneID" id="4699832"/>
<gene>
    <name evidence="3" type="ORF">ACLA_084320</name>
</gene>
<dbReference type="GO" id="GO:0016491">
    <property type="term" value="F:oxidoreductase activity"/>
    <property type="evidence" value="ECO:0007669"/>
    <property type="project" value="TreeGrafter"/>
</dbReference>